<organism evidence="1 2">
    <name type="scientific">Acinetobacter phage vB_AbaS_D0</name>
    <dbReference type="NCBI Taxonomy" id="2510492"/>
    <lineage>
        <taxon>Viruses</taxon>
        <taxon>Duplodnaviria</taxon>
        <taxon>Heunggongvirae</taxon>
        <taxon>Uroviricota</taxon>
        <taxon>Caudoviricetes</taxon>
        <taxon>Lokivirus</taxon>
        <taxon>Lokivirus IMEAB3</taxon>
    </lineage>
</organism>
<protein>
    <submittedName>
        <fullName evidence="1">Uncharacterized protein</fullName>
    </submittedName>
</protein>
<dbReference type="Pfam" id="PF23978">
    <property type="entry name" value="DUF7303"/>
    <property type="match status" value="1"/>
</dbReference>
<name>A0A481S2W6_9CAUD</name>
<evidence type="ECO:0000313" key="2">
    <source>
        <dbReference type="Proteomes" id="UP000291908"/>
    </source>
</evidence>
<gene>
    <name evidence="1" type="ORF">vBAbaSD0_10</name>
</gene>
<reference evidence="1 2" key="1">
    <citation type="submission" date="2019-01" db="EMBL/GenBank/DDBJ databases">
        <authorList>
            <person name="Yuan Y."/>
            <person name="Xu Y."/>
        </authorList>
    </citation>
    <scope>NUCLEOTIDE SEQUENCE [LARGE SCALE GENOMIC DNA]</scope>
</reference>
<evidence type="ECO:0000313" key="1">
    <source>
        <dbReference type="EMBL" id="QBG78704.1"/>
    </source>
</evidence>
<sequence>MAKLTKSQIALLGTIAAATADNSFVYASGKDQKALVDAGFAEINATLVNDKQETATRATQAGFDFVKENESKGTSPVTQSTAQTFAIATGVEIPVTPRTRESSSIYPFEQLEIGQSFFVPVSEDKPNPAKSLASTVTSANDRHAYEIEGETMVNRKGETVPKKGFNKRFIVRPVEDGAAWGFAGQAGAAVWRIEPETVA</sequence>
<accession>A0A481S2W6</accession>
<dbReference type="Proteomes" id="UP000291908">
    <property type="component" value="Genome"/>
</dbReference>
<proteinExistence type="predicted"/>
<dbReference type="InterPro" id="IPR055727">
    <property type="entry name" value="DUF7303"/>
</dbReference>
<dbReference type="EMBL" id="MK411820">
    <property type="protein sequence ID" value="QBG78704.1"/>
    <property type="molecule type" value="Genomic_DNA"/>
</dbReference>